<protein>
    <submittedName>
        <fullName evidence="1">Uncharacterized protein</fullName>
    </submittedName>
</protein>
<proteinExistence type="predicted"/>
<dbReference type="EMBL" id="LRBV02000001">
    <property type="status" value="NOT_ANNOTATED_CDS"/>
    <property type="molecule type" value="Genomic_DNA"/>
</dbReference>
<dbReference type="AlphaFoldDB" id="A0A7N2QXU8"/>
<dbReference type="Gramene" id="QL01p037305:mrna">
    <property type="protein sequence ID" value="QL01p037305:mrna"/>
    <property type="gene ID" value="QL01p037305"/>
</dbReference>
<dbReference type="Proteomes" id="UP000594261">
    <property type="component" value="Chromosome 1"/>
</dbReference>
<reference evidence="1 2" key="1">
    <citation type="journal article" date="2016" name="G3 (Bethesda)">
        <title>First Draft Assembly and Annotation of the Genome of a California Endemic Oak Quercus lobata Nee (Fagaceae).</title>
        <authorList>
            <person name="Sork V.L."/>
            <person name="Fitz-Gibbon S.T."/>
            <person name="Puiu D."/>
            <person name="Crepeau M."/>
            <person name="Gugger P.F."/>
            <person name="Sherman R."/>
            <person name="Stevens K."/>
            <person name="Langley C.H."/>
            <person name="Pellegrini M."/>
            <person name="Salzberg S.L."/>
        </authorList>
    </citation>
    <scope>NUCLEOTIDE SEQUENCE [LARGE SCALE GENOMIC DNA]</scope>
    <source>
        <strain evidence="1 2">cv. SW786</strain>
    </source>
</reference>
<dbReference type="EnsemblPlants" id="QL01p037305:mrna">
    <property type="protein sequence ID" value="QL01p037305:mrna"/>
    <property type="gene ID" value="QL01p037305"/>
</dbReference>
<accession>A0A7N2QXU8</accession>
<dbReference type="InParanoid" id="A0A7N2QXU8"/>
<evidence type="ECO:0000313" key="2">
    <source>
        <dbReference type="Proteomes" id="UP000594261"/>
    </source>
</evidence>
<organism evidence="1 2">
    <name type="scientific">Quercus lobata</name>
    <name type="common">Valley oak</name>
    <dbReference type="NCBI Taxonomy" id="97700"/>
    <lineage>
        <taxon>Eukaryota</taxon>
        <taxon>Viridiplantae</taxon>
        <taxon>Streptophyta</taxon>
        <taxon>Embryophyta</taxon>
        <taxon>Tracheophyta</taxon>
        <taxon>Spermatophyta</taxon>
        <taxon>Magnoliopsida</taxon>
        <taxon>eudicotyledons</taxon>
        <taxon>Gunneridae</taxon>
        <taxon>Pentapetalae</taxon>
        <taxon>rosids</taxon>
        <taxon>fabids</taxon>
        <taxon>Fagales</taxon>
        <taxon>Fagaceae</taxon>
        <taxon>Quercus</taxon>
    </lineage>
</organism>
<name>A0A7N2QXU8_QUELO</name>
<evidence type="ECO:0000313" key="1">
    <source>
        <dbReference type="EnsemblPlants" id="QL01p037305:mrna"/>
    </source>
</evidence>
<keyword evidence="2" id="KW-1185">Reference proteome</keyword>
<reference evidence="1" key="2">
    <citation type="submission" date="2021-01" db="UniProtKB">
        <authorList>
            <consortium name="EnsemblPlants"/>
        </authorList>
    </citation>
    <scope>IDENTIFICATION</scope>
</reference>
<sequence>MFHTLQTPLSSLKPAQGLCISFFFFDTSKANDDDEEDEDDDDDDDEEVEMDFVDCGGRLVKKKRKTKKKDRVERLMERAEQGREKRWRRRANCKGRAEMRDEGVRELMGISLIIKVVGARRKNPNRCGYVSEAINLQGDLIFSGGASCAADSVLAAVQEATMEASIKATTLGYRQILVLSDCKRLVQVSNGKNSPNWKEKIMLTDSHSLSQNGLVFQSFLYQGSFCVKLLL</sequence>